<sequence>MARCIAIEAPAPAPRALGTRTWRRRPARPSALMTSTAAAVSAKRWQEITAVTPFLPQVHFDFLMVNAIEITSFTEKNLDISKTGEIGKDRTE</sequence>
<gene>
    <name evidence="1" type="ORF">EVAR_31758_1</name>
</gene>
<evidence type="ECO:0000313" key="2">
    <source>
        <dbReference type="Proteomes" id="UP000299102"/>
    </source>
</evidence>
<dbReference type="EMBL" id="BGZK01000473">
    <property type="protein sequence ID" value="GBP45853.1"/>
    <property type="molecule type" value="Genomic_DNA"/>
</dbReference>
<dbReference type="Proteomes" id="UP000299102">
    <property type="component" value="Unassembled WGS sequence"/>
</dbReference>
<name>A0A4C1W4C7_EUMVA</name>
<dbReference type="AlphaFoldDB" id="A0A4C1W4C7"/>
<protein>
    <submittedName>
        <fullName evidence="1">Uncharacterized protein</fullName>
    </submittedName>
</protein>
<accession>A0A4C1W4C7</accession>
<proteinExistence type="predicted"/>
<keyword evidence="2" id="KW-1185">Reference proteome</keyword>
<evidence type="ECO:0000313" key="1">
    <source>
        <dbReference type="EMBL" id="GBP45853.1"/>
    </source>
</evidence>
<reference evidence="1 2" key="1">
    <citation type="journal article" date="2019" name="Commun. Biol.">
        <title>The bagworm genome reveals a unique fibroin gene that provides high tensile strength.</title>
        <authorList>
            <person name="Kono N."/>
            <person name="Nakamura H."/>
            <person name="Ohtoshi R."/>
            <person name="Tomita M."/>
            <person name="Numata K."/>
            <person name="Arakawa K."/>
        </authorList>
    </citation>
    <scope>NUCLEOTIDE SEQUENCE [LARGE SCALE GENOMIC DNA]</scope>
</reference>
<organism evidence="1 2">
    <name type="scientific">Eumeta variegata</name>
    <name type="common">Bagworm moth</name>
    <name type="synonym">Eumeta japonica</name>
    <dbReference type="NCBI Taxonomy" id="151549"/>
    <lineage>
        <taxon>Eukaryota</taxon>
        <taxon>Metazoa</taxon>
        <taxon>Ecdysozoa</taxon>
        <taxon>Arthropoda</taxon>
        <taxon>Hexapoda</taxon>
        <taxon>Insecta</taxon>
        <taxon>Pterygota</taxon>
        <taxon>Neoptera</taxon>
        <taxon>Endopterygota</taxon>
        <taxon>Lepidoptera</taxon>
        <taxon>Glossata</taxon>
        <taxon>Ditrysia</taxon>
        <taxon>Tineoidea</taxon>
        <taxon>Psychidae</taxon>
        <taxon>Oiketicinae</taxon>
        <taxon>Eumeta</taxon>
    </lineage>
</organism>
<comment type="caution">
    <text evidence="1">The sequence shown here is derived from an EMBL/GenBank/DDBJ whole genome shotgun (WGS) entry which is preliminary data.</text>
</comment>